<name>S8CSU8_9LAMI</name>
<dbReference type="PANTHER" id="PTHR12858">
    <property type="entry name" value="RIBOSOME BIOGENESIS PROTEIN"/>
    <property type="match status" value="1"/>
</dbReference>
<feature type="region of interest" description="Disordered" evidence="5">
    <location>
        <begin position="1"/>
        <end position="34"/>
    </location>
</feature>
<dbReference type="GO" id="GO:0034511">
    <property type="term" value="F:U3 snoRNA binding"/>
    <property type="evidence" value="ECO:0007669"/>
    <property type="project" value="TreeGrafter"/>
</dbReference>
<dbReference type="Pfam" id="PF08142">
    <property type="entry name" value="AARP2CN"/>
    <property type="match status" value="1"/>
</dbReference>
<dbReference type="PROSITE" id="PS51714">
    <property type="entry name" value="G_BMS1"/>
    <property type="match status" value="1"/>
</dbReference>
<dbReference type="GO" id="GO:0005730">
    <property type="term" value="C:nucleolus"/>
    <property type="evidence" value="ECO:0007669"/>
    <property type="project" value="UniProtKB-SubCell"/>
</dbReference>
<feature type="non-terminal residue" evidence="7">
    <location>
        <position position="758"/>
    </location>
</feature>
<dbReference type="InterPro" id="IPR012948">
    <property type="entry name" value="AARP2CN"/>
</dbReference>
<accession>S8CSU8</accession>
<evidence type="ECO:0000256" key="3">
    <source>
        <dbReference type="ARBA" id="ARBA00023242"/>
    </source>
</evidence>
<evidence type="ECO:0000256" key="4">
    <source>
        <dbReference type="ARBA" id="ARBA00038288"/>
    </source>
</evidence>
<dbReference type="InterPro" id="IPR039761">
    <property type="entry name" value="Bms1/Tsr1"/>
</dbReference>
<keyword evidence="8" id="KW-1185">Reference proteome</keyword>
<evidence type="ECO:0000256" key="5">
    <source>
        <dbReference type="SAM" id="MobiDB-lite"/>
    </source>
</evidence>
<dbReference type="GO" id="GO:0030688">
    <property type="term" value="C:preribosome, small subunit precursor"/>
    <property type="evidence" value="ECO:0007669"/>
    <property type="project" value="TreeGrafter"/>
</dbReference>
<dbReference type="Pfam" id="PF04950">
    <property type="entry name" value="RIBIOP_C"/>
    <property type="match status" value="1"/>
</dbReference>
<evidence type="ECO:0000256" key="1">
    <source>
        <dbReference type="ARBA" id="ARBA00004604"/>
    </source>
</evidence>
<comment type="similarity">
    <text evidence="4">Belongs to the TRAFAC class translation factor GTPase superfamily. Bms1-like GTPase family. TSR1 subfamily.</text>
</comment>
<comment type="subcellular location">
    <subcellularLocation>
        <location evidence="1">Nucleus</location>
        <location evidence="1">Nucleolus</location>
    </subcellularLocation>
</comment>
<dbReference type="GO" id="GO:0005525">
    <property type="term" value="F:GTP binding"/>
    <property type="evidence" value="ECO:0007669"/>
    <property type="project" value="TreeGrafter"/>
</dbReference>
<evidence type="ECO:0000313" key="7">
    <source>
        <dbReference type="EMBL" id="EPS69910.1"/>
    </source>
</evidence>
<feature type="domain" description="Bms1-type G" evidence="6">
    <location>
        <begin position="77"/>
        <end position="246"/>
    </location>
</feature>
<dbReference type="SMART" id="SM00785">
    <property type="entry name" value="AARP2CN"/>
    <property type="match status" value="1"/>
</dbReference>
<dbReference type="GO" id="GO:0003924">
    <property type="term" value="F:GTPase activity"/>
    <property type="evidence" value="ECO:0007669"/>
    <property type="project" value="TreeGrafter"/>
</dbReference>
<keyword evidence="2" id="KW-0690">Ribosome biogenesis</keyword>
<dbReference type="InterPro" id="IPR007034">
    <property type="entry name" value="BMS1_TSR1_C"/>
</dbReference>
<dbReference type="SMART" id="SM01362">
    <property type="entry name" value="DUF663"/>
    <property type="match status" value="1"/>
</dbReference>
<dbReference type="Proteomes" id="UP000015453">
    <property type="component" value="Unassembled WGS sequence"/>
</dbReference>
<gene>
    <name evidence="7" type="ORF">M569_04851</name>
</gene>
<feature type="compositionally biased region" description="Basic residues" evidence="5">
    <location>
        <begin position="10"/>
        <end position="27"/>
    </location>
</feature>
<dbReference type="AlphaFoldDB" id="S8CSU8"/>
<reference evidence="7 8" key="1">
    <citation type="journal article" date="2013" name="BMC Genomics">
        <title>The miniature genome of a carnivorous plant Genlisea aurea contains a low number of genes and short non-coding sequences.</title>
        <authorList>
            <person name="Leushkin E.V."/>
            <person name="Sutormin R.A."/>
            <person name="Nabieva E.R."/>
            <person name="Penin A.A."/>
            <person name="Kondrashov A.S."/>
            <person name="Logacheva M.D."/>
        </authorList>
    </citation>
    <scope>NUCLEOTIDE SEQUENCE [LARGE SCALE GENOMIC DNA]</scope>
</reference>
<organism evidence="7 8">
    <name type="scientific">Genlisea aurea</name>
    <dbReference type="NCBI Taxonomy" id="192259"/>
    <lineage>
        <taxon>Eukaryota</taxon>
        <taxon>Viridiplantae</taxon>
        <taxon>Streptophyta</taxon>
        <taxon>Embryophyta</taxon>
        <taxon>Tracheophyta</taxon>
        <taxon>Spermatophyta</taxon>
        <taxon>Magnoliopsida</taxon>
        <taxon>eudicotyledons</taxon>
        <taxon>Gunneridae</taxon>
        <taxon>Pentapetalae</taxon>
        <taxon>asterids</taxon>
        <taxon>lamiids</taxon>
        <taxon>Lamiales</taxon>
        <taxon>Lentibulariaceae</taxon>
        <taxon>Genlisea</taxon>
    </lineage>
</organism>
<protein>
    <recommendedName>
        <fullName evidence="6">Bms1-type G domain-containing protein</fullName>
    </recommendedName>
</protein>
<evidence type="ECO:0000313" key="8">
    <source>
        <dbReference type="Proteomes" id="UP000015453"/>
    </source>
</evidence>
<dbReference type="GO" id="GO:0000462">
    <property type="term" value="P:maturation of SSU-rRNA from tricistronic rRNA transcript (SSU-rRNA, 5.8S rRNA, LSU-rRNA)"/>
    <property type="evidence" value="ECO:0007669"/>
    <property type="project" value="TreeGrafter"/>
</dbReference>
<comment type="caution">
    <text evidence="7">The sequence shown here is derived from an EMBL/GenBank/DDBJ whole genome shotgun (WGS) entry which is preliminary data.</text>
</comment>
<evidence type="ECO:0000256" key="2">
    <source>
        <dbReference type="ARBA" id="ARBA00022517"/>
    </source>
</evidence>
<dbReference type="EMBL" id="AUSU01001903">
    <property type="protein sequence ID" value="EPS69910.1"/>
    <property type="molecule type" value="Genomic_DNA"/>
</dbReference>
<keyword evidence="3" id="KW-0539">Nucleus</keyword>
<evidence type="ECO:0000259" key="6">
    <source>
        <dbReference type="PROSITE" id="PS51714"/>
    </source>
</evidence>
<dbReference type="InterPro" id="IPR030387">
    <property type="entry name" value="G_Bms1/Tsr1_dom"/>
</dbReference>
<dbReference type="PANTHER" id="PTHR12858:SF1">
    <property type="entry name" value="PRE-RRNA-PROCESSING PROTEIN TSR1 HOMOLOG"/>
    <property type="match status" value="1"/>
</dbReference>
<dbReference type="OrthoDB" id="119302at2759"/>
<sequence length="758" mass="85859">MGGSKVQFNKAHKTRFASKSSRNIHKLSTKDKKISKPDRNVLKGAKAVRLQRNRMMREQKKAAVLKEKRAISGSLSPPRIIVLFGLSGSVNLNTLEDDILSLLHGDENCPSYSSPFPTIASAKYKLRATVMKAPHGDLLACMEMAKLADLIAFVASPNGFSEDNDADRCIDSFGLQCLSVFRTLGLPSTVVLIRDLPDDLKRKNELKKMCMSMLSSEFPEDIKYYPADKIDELHKFLSLFKDQRITLPHWRQERCYLVAEKIDDIPDIRDSETHTVVLSGYIREHHLSVNQLVHISGAGDFQLSKIEILSDPCLLNAEKRVDVMDTENSTQVVRVLTPDPLKQEDLIFENVPDLLAGEQTWPTEAEMADAERDREKKKKLKKVLQGVSEYQAAWIVDDSDVENSDSDEGESDGMVLDDEEINFPGQKSDGNSEFDHDGASLNLRDSDEETETCSMTTEDDNLTKEQMKEQIQKIKDQHSDDKEFPDEVDTPLDVAARKRFAKYRGVKSFRTSTWDPKESLPPDYARIFSFDNFTRTQKHVLARVRDSEKDIDECVPAGSYAKLYVKGLKVDVASKLRASAERAPVIASGLLQHESKISVLHFSVRKHETYDEPIKSKEEFIFHVGFRQFISRPVFSSDSVNSNKHKMERFLHEGCFSVASIYAPICFPSLPLVALKCRPDSSDAPPVIAAVGSLRSVDPDRIVLKKIILTGYPQRVSKSKARVRYMFHNREDVKWFKPVELWTKHGRRGRIKEPVGTH</sequence>
<dbReference type="GO" id="GO:0000479">
    <property type="term" value="P:endonucleolytic cleavage of tricistronic rRNA transcript (SSU-rRNA, 5.8S rRNA, LSU-rRNA)"/>
    <property type="evidence" value="ECO:0007669"/>
    <property type="project" value="TreeGrafter"/>
</dbReference>
<proteinExistence type="inferred from homology"/>